<gene>
    <name evidence="1" type="ORF">HUN01_01450</name>
</gene>
<organism evidence="1 2">
    <name type="scientific">Nostoc edaphicum CCNP1411</name>
    <dbReference type="NCBI Taxonomy" id="1472755"/>
    <lineage>
        <taxon>Bacteria</taxon>
        <taxon>Bacillati</taxon>
        <taxon>Cyanobacteriota</taxon>
        <taxon>Cyanophyceae</taxon>
        <taxon>Nostocales</taxon>
        <taxon>Nostocaceae</taxon>
        <taxon>Nostoc</taxon>
    </lineage>
</organism>
<dbReference type="Proteomes" id="UP000514713">
    <property type="component" value="Plasmid pNe_4"/>
</dbReference>
<reference evidence="2" key="1">
    <citation type="submission" date="2020-06" db="EMBL/GenBank/DDBJ databases">
        <title>Nostoc edaphicum CCNP1411 genome.</title>
        <authorList>
            <person name="Fidor A."/>
            <person name="Grabski M."/>
            <person name="Gawor J."/>
            <person name="Gromadka R."/>
            <person name="Wegrzyn G."/>
            <person name="Mazur-Marzec H."/>
        </authorList>
    </citation>
    <scope>NUCLEOTIDE SEQUENCE [LARGE SCALE GENOMIC DNA]</scope>
    <source>
        <strain evidence="2">CCNP1411</strain>
        <plasmid evidence="2">pne_4</plasmid>
    </source>
</reference>
<proteinExistence type="predicted"/>
<accession>A0A7D7LBE4</accession>
<name>A0A7D7LBE4_9NOSO</name>
<dbReference type="AlphaFoldDB" id="A0A7D7LBE4"/>
<dbReference type="RefSeq" id="WP_181927236.1">
    <property type="nucleotide sequence ID" value="NZ_CP054696.1"/>
</dbReference>
<sequence>MSLPKEFQSVIEEEYGRFGWEVANCFKFTSEFLGYKVLNISSVEAALKSIATDMGSSLANYSYPNDLPSFIKKQYPKIHLVFTKQAKYIKLPNEDDEYDRQEKVAEKFAEYTILKTTESVTNITNNFYKVFVVDTLYLVIHDFLSEVEEAIIERQQQYL</sequence>
<dbReference type="KEGG" id="ned:HUN01_01450"/>
<keyword evidence="1" id="KW-0614">Plasmid</keyword>
<protein>
    <submittedName>
        <fullName evidence="1">Uncharacterized protein</fullName>
    </submittedName>
</protein>
<geneLocation type="plasmid" evidence="2">
    <name>pne_4</name>
</geneLocation>
<evidence type="ECO:0000313" key="1">
    <source>
        <dbReference type="EMBL" id="QMS86312.1"/>
    </source>
</evidence>
<dbReference type="EMBL" id="CP054696">
    <property type="protein sequence ID" value="QMS86312.1"/>
    <property type="molecule type" value="Genomic_DNA"/>
</dbReference>
<evidence type="ECO:0000313" key="2">
    <source>
        <dbReference type="Proteomes" id="UP000514713"/>
    </source>
</evidence>
<keyword evidence="2" id="KW-1185">Reference proteome</keyword>